<feature type="compositionally biased region" description="Pro residues" evidence="1">
    <location>
        <begin position="276"/>
        <end position="292"/>
    </location>
</feature>
<dbReference type="EMBL" id="JBHSIT010000004">
    <property type="protein sequence ID" value="MFC4908835.1"/>
    <property type="molecule type" value="Genomic_DNA"/>
</dbReference>
<accession>A0ABV9TZW7</accession>
<feature type="compositionally biased region" description="Pro residues" evidence="1">
    <location>
        <begin position="259"/>
        <end position="269"/>
    </location>
</feature>
<keyword evidence="3" id="KW-1185">Reference proteome</keyword>
<feature type="compositionally biased region" description="Low complexity" evidence="1">
    <location>
        <begin position="293"/>
        <end position="305"/>
    </location>
</feature>
<feature type="region of interest" description="Disordered" evidence="1">
    <location>
        <begin position="233"/>
        <end position="324"/>
    </location>
</feature>
<reference evidence="3" key="1">
    <citation type="journal article" date="2019" name="Int. J. Syst. Evol. Microbiol.">
        <title>The Global Catalogue of Microorganisms (GCM) 10K type strain sequencing project: providing services to taxonomists for standard genome sequencing and annotation.</title>
        <authorList>
            <consortium name="The Broad Institute Genomics Platform"/>
            <consortium name="The Broad Institute Genome Sequencing Center for Infectious Disease"/>
            <person name="Wu L."/>
            <person name="Ma J."/>
        </authorList>
    </citation>
    <scope>NUCLEOTIDE SEQUENCE [LARGE SCALE GENOMIC DNA]</scope>
    <source>
        <strain evidence="3">KLKA75</strain>
    </source>
</reference>
<dbReference type="Proteomes" id="UP001595872">
    <property type="component" value="Unassembled WGS sequence"/>
</dbReference>
<proteinExistence type="predicted"/>
<organism evidence="2 3">
    <name type="scientific">Actinomadura gamaensis</name>
    <dbReference type="NCBI Taxonomy" id="1763541"/>
    <lineage>
        <taxon>Bacteria</taxon>
        <taxon>Bacillati</taxon>
        <taxon>Actinomycetota</taxon>
        <taxon>Actinomycetes</taxon>
        <taxon>Streptosporangiales</taxon>
        <taxon>Thermomonosporaceae</taxon>
        <taxon>Actinomadura</taxon>
    </lineage>
</organism>
<sequence>MTGIHASLDDAGFRMLSHVLGLNAAEGLSGVLRVTGRPGGTFHLRRGLVVAVDSPGAPGPETLLTRSGRLRTTDRFAGDTVPNRSVGEAGLHVVRLMAALDATFAIIAGRMDDCVTHPQPYAGPARGEPAETLLREASRRLAALAALPRAVLPDRERLAAVVNPDGGALATDRREILRAADGRRSCRDIAFVLGRGVYSVTVQASSMLAEGQLTVVPDGSEPGLRARDTASPLRPLAASTPSPFEQSPASLYEQSSPSPFDPPEPPSGRPPRSVEAPPPNAFEPPPPRPVDPSGPAGSVVVSSALPKRRREAPEENDETEVHEPTWRDFLRFRGRARGTDY</sequence>
<feature type="compositionally biased region" description="Polar residues" evidence="1">
    <location>
        <begin position="239"/>
        <end position="254"/>
    </location>
</feature>
<gene>
    <name evidence="2" type="ORF">ACFPCY_16020</name>
</gene>
<evidence type="ECO:0000313" key="2">
    <source>
        <dbReference type="EMBL" id="MFC4908835.1"/>
    </source>
</evidence>
<protein>
    <recommendedName>
        <fullName evidence="4">MarR family transcriptional regulator</fullName>
    </recommendedName>
</protein>
<evidence type="ECO:0008006" key="4">
    <source>
        <dbReference type="Google" id="ProtNLM"/>
    </source>
</evidence>
<evidence type="ECO:0000313" key="3">
    <source>
        <dbReference type="Proteomes" id="UP001595872"/>
    </source>
</evidence>
<evidence type="ECO:0000256" key="1">
    <source>
        <dbReference type="SAM" id="MobiDB-lite"/>
    </source>
</evidence>
<name>A0ABV9TZW7_9ACTN</name>
<dbReference type="RefSeq" id="WP_378255832.1">
    <property type="nucleotide sequence ID" value="NZ_JBHSIT010000004.1"/>
</dbReference>
<comment type="caution">
    <text evidence="2">The sequence shown here is derived from an EMBL/GenBank/DDBJ whole genome shotgun (WGS) entry which is preliminary data.</text>
</comment>